<reference evidence="1 2" key="1">
    <citation type="submission" date="2019-06" db="EMBL/GenBank/DDBJ databases">
        <title>Genomic Encyclopedia of Type Strains, Phase IV (KMG-V): Genome sequencing to study the core and pangenomes of soil and plant-associated prokaryotes.</title>
        <authorList>
            <person name="Whitman W."/>
        </authorList>
    </citation>
    <scope>NUCLEOTIDE SEQUENCE [LARGE SCALE GENOMIC DNA]</scope>
    <source>
        <strain evidence="1 2">BR 11140</strain>
    </source>
</reference>
<protein>
    <submittedName>
        <fullName evidence="1">Uncharacterized protein</fullName>
    </submittedName>
</protein>
<dbReference type="Proteomes" id="UP000318050">
    <property type="component" value="Unassembled WGS sequence"/>
</dbReference>
<proteinExistence type="predicted"/>
<evidence type="ECO:0000313" key="2">
    <source>
        <dbReference type="Proteomes" id="UP000318050"/>
    </source>
</evidence>
<comment type="caution">
    <text evidence="1">The sequence shown here is derived from an EMBL/GenBank/DDBJ whole genome shotgun (WGS) entry which is preliminary data.</text>
</comment>
<gene>
    <name evidence="1" type="ORF">FBZ92_113127</name>
</gene>
<name>A0A560IAU2_9PROT</name>
<dbReference type="EMBL" id="VITT01000013">
    <property type="protein sequence ID" value="TWB56133.1"/>
    <property type="molecule type" value="Genomic_DNA"/>
</dbReference>
<accession>A0A560IAU2</accession>
<sequence length="206" mass="23845">MIKILKYQERDYSLDAARRIAISLNQFLDISDIEYSKSPIRILDIPDIDANNRPSFESRGLRYLAFLREKIVAAATYYRDDKDNSYSFHSVERFIGPDVREIIGWESAFDAANEASSDDCALDIVEFPEIFLSFVRISNESGNDIYIDVADLRKYNIFEMIELAKTRKKLLSSIWGKYRDLIFHETPENTLDMDTHTPTDPKPPGQ</sequence>
<evidence type="ECO:0000313" key="1">
    <source>
        <dbReference type="EMBL" id="TWB56133.1"/>
    </source>
</evidence>
<dbReference type="AlphaFoldDB" id="A0A560IAU2"/>
<organism evidence="1 2">
    <name type="scientific">Nitrospirillum amazonense</name>
    <dbReference type="NCBI Taxonomy" id="28077"/>
    <lineage>
        <taxon>Bacteria</taxon>
        <taxon>Pseudomonadati</taxon>
        <taxon>Pseudomonadota</taxon>
        <taxon>Alphaproteobacteria</taxon>
        <taxon>Rhodospirillales</taxon>
        <taxon>Azospirillaceae</taxon>
        <taxon>Nitrospirillum</taxon>
    </lineage>
</organism>